<dbReference type="Proteomes" id="UP000054928">
    <property type="component" value="Unassembled WGS sequence"/>
</dbReference>
<dbReference type="EMBL" id="CCYD01003090">
    <property type="protein sequence ID" value="CEG49579.1"/>
    <property type="molecule type" value="Genomic_DNA"/>
</dbReference>
<dbReference type="SUPFAM" id="SSF55315">
    <property type="entry name" value="L30e-like"/>
    <property type="match status" value="1"/>
</dbReference>
<evidence type="ECO:0000313" key="2">
    <source>
        <dbReference type="Proteomes" id="UP000054928"/>
    </source>
</evidence>
<accession>A0A0N7L8D6</accession>
<dbReference type="RefSeq" id="XP_024585948.1">
    <property type="nucleotide sequence ID" value="XM_024720784.1"/>
</dbReference>
<organism evidence="1 2">
    <name type="scientific">Plasmopara halstedii</name>
    <name type="common">Downy mildew of sunflower</name>
    <dbReference type="NCBI Taxonomy" id="4781"/>
    <lineage>
        <taxon>Eukaryota</taxon>
        <taxon>Sar</taxon>
        <taxon>Stramenopiles</taxon>
        <taxon>Oomycota</taxon>
        <taxon>Peronosporomycetes</taxon>
        <taxon>Peronosporales</taxon>
        <taxon>Peronosporaceae</taxon>
        <taxon>Plasmopara</taxon>
    </lineage>
</organism>
<dbReference type="InterPro" id="IPR029064">
    <property type="entry name" value="Ribosomal_eL30-like_sf"/>
</dbReference>
<evidence type="ECO:0000313" key="1">
    <source>
        <dbReference type="EMBL" id="CEG49579.1"/>
    </source>
</evidence>
<reference evidence="2" key="1">
    <citation type="submission" date="2014-09" db="EMBL/GenBank/DDBJ databases">
        <authorList>
            <person name="Sharma Rahul"/>
            <person name="Thines Marco"/>
        </authorList>
    </citation>
    <scope>NUCLEOTIDE SEQUENCE [LARGE SCALE GENOMIC DNA]</scope>
</reference>
<dbReference type="STRING" id="4781.A0A0N7L8D6"/>
<proteinExistence type="predicted"/>
<dbReference type="OrthoDB" id="263617at2759"/>
<name>A0A0N7L8D6_PLAHL</name>
<keyword evidence="2" id="KW-1185">Reference proteome</keyword>
<protein>
    <submittedName>
        <fullName evidence="1">Uncharacterized protein</fullName>
    </submittedName>
</protein>
<sequence>MNENHGDYELSHTQVKIKRATSPLVQPIESAELISLFLKRLEALQERAHNRNKASKRSRRLVIGMHEVRRGLLCRKIVLLVVATDFDGFKAVKLR</sequence>
<dbReference type="AlphaFoldDB" id="A0A0N7L8D6"/>
<dbReference type="GeneID" id="36402392"/>